<gene>
    <name evidence="2" type="ORF">HO173_005579</name>
</gene>
<comment type="caution">
    <text evidence="2">The sequence shown here is derived from an EMBL/GenBank/DDBJ whole genome shotgun (WGS) entry which is preliminary data.</text>
</comment>
<dbReference type="AlphaFoldDB" id="A0A8H6FW85"/>
<dbReference type="GeneID" id="59287241"/>
<name>A0A8H6FW85_9LECA</name>
<evidence type="ECO:0000313" key="3">
    <source>
        <dbReference type="Proteomes" id="UP000578531"/>
    </source>
</evidence>
<dbReference type="Proteomes" id="UP000578531">
    <property type="component" value="Unassembled WGS sequence"/>
</dbReference>
<reference evidence="2 3" key="1">
    <citation type="journal article" date="2020" name="Genomics">
        <title>Complete, high-quality genomes from long-read metagenomic sequencing of two wolf lichen thalli reveals enigmatic genome architecture.</title>
        <authorList>
            <person name="McKenzie S.K."/>
            <person name="Walston R.F."/>
            <person name="Allen J.L."/>
        </authorList>
    </citation>
    <scope>NUCLEOTIDE SEQUENCE [LARGE SCALE GENOMIC DNA]</scope>
    <source>
        <strain evidence="2">WasteWater2</strain>
    </source>
</reference>
<keyword evidence="3" id="KW-1185">Reference proteome</keyword>
<keyword evidence="1" id="KW-0732">Signal</keyword>
<sequence>MLPISIISLLAFYVCALEPPFPQAVVQGMAQLSYLPSLINTSQSFTEISPAELAAFLTSASTDTTDPKSEHVPEHDNRNDQWTFRRLRLSRVTSRYVRARSALTLHTQIFGPVGSIISLKRTQDRSTAIAEGQITHQSDNDIWKMKMPMGRRVTVIGIFLLRTLGVVGLMPPKKELKDTDT</sequence>
<evidence type="ECO:0000256" key="1">
    <source>
        <dbReference type="SAM" id="SignalP"/>
    </source>
</evidence>
<feature type="signal peptide" evidence="1">
    <location>
        <begin position="1"/>
        <end position="16"/>
    </location>
</feature>
<dbReference type="RefSeq" id="XP_037165303.1">
    <property type="nucleotide sequence ID" value="XM_037307494.1"/>
</dbReference>
<feature type="chain" id="PRO_5034076596" evidence="1">
    <location>
        <begin position="17"/>
        <end position="181"/>
    </location>
</feature>
<evidence type="ECO:0000313" key="2">
    <source>
        <dbReference type="EMBL" id="KAF6235951.1"/>
    </source>
</evidence>
<accession>A0A8H6FW85</accession>
<protein>
    <submittedName>
        <fullName evidence="2">Uncharacterized protein</fullName>
    </submittedName>
</protein>
<dbReference type="EMBL" id="JACCJC010000021">
    <property type="protein sequence ID" value="KAF6235951.1"/>
    <property type="molecule type" value="Genomic_DNA"/>
</dbReference>
<proteinExistence type="predicted"/>
<organism evidence="2 3">
    <name type="scientific">Letharia columbiana</name>
    <dbReference type="NCBI Taxonomy" id="112416"/>
    <lineage>
        <taxon>Eukaryota</taxon>
        <taxon>Fungi</taxon>
        <taxon>Dikarya</taxon>
        <taxon>Ascomycota</taxon>
        <taxon>Pezizomycotina</taxon>
        <taxon>Lecanoromycetes</taxon>
        <taxon>OSLEUM clade</taxon>
        <taxon>Lecanoromycetidae</taxon>
        <taxon>Lecanorales</taxon>
        <taxon>Lecanorineae</taxon>
        <taxon>Parmeliaceae</taxon>
        <taxon>Letharia</taxon>
    </lineage>
</organism>